<keyword evidence="2" id="KW-0963">Cytoplasm</keyword>
<feature type="region of interest" description="Disordered" evidence="8">
    <location>
        <begin position="450"/>
        <end position="469"/>
    </location>
</feature>
<dbReference type="InterPro" id="IPR029063">
    <property type="entry name" value="SAM-dependent_MTases_sf"/>
</dbReference>
<dbReference type="AlphaFoldDB" id="A0A9Q0MTT7"/>
<accession>A0A9Q0MTT7</accession>
<feature type="region of interest" description="Disordered" evidence="8">
    <location>
        <begin position="483"/>
        <end position="517"/>
    </location>
</feature>
<evidence type="ECO:0000313" key="10">
    <source>
        <dbReference type="EMBL" id="KAJ6637634.1"/>
    </source>
</evidence>
<feature type="active site" description="Nucleophile" evidence="7">
    <location>
        <position position="1134"/>
    </location>
</feature>
<dbReference type="EMBL" id="WJQU01000003">
    <property type="protein sequence ID" value="KAJ6637634.1"/>
    <property type="molecule type" value="Genomic_DNA"/>
</dbReference>
<feature type="non-terminal residue" evidence="10">
    <location>
        <position position="1"/>
    </location>
</feature>
<dbReference type="SUPFAM" id="SSF53335">
    <property type="entry name" value="S-adenosyl-L-methionine-dependent methyltransferases"/>
    <property type="match status" value="1"/>
</dbReference>
<feature type="compositionally biased region" description="Basic and acidic residues" evidence="8">
    <location>
        <begin position="495"/>
        <end position="510"/>
    </location>
</feature>
<dbReference type="InterPro" id="IPR023267">
    <property type="entry name" value="RCMT"/>
</dbReference>
<keyword evidence="5 7" id="KW-0949">S-adenosyl-L-methionine</keyword>
<dbReference type="OrthoDB" id="8251691at2759"/>
<comment type="subcellular location">
    <subcellularLocation>
        <location evidence="1">Cytoplasm</location>
        <location evidence="1">P-body</location>
    </subcellularLocation>
</comment>
<comment type="similarity">
    <text evidence="7">Belongs to the class I-like SAM-binding methyltransferase superfamily. RsmB/NOP family.</text>
</comment>
<feature type="compositionally biased region" description="Low complexity" evidence="8">
    <location>
        <begin position="483"/>
        <end position="494"/>
    </location>
</feature>
<feature type="region of interest" description="Disordered" evidence="8">
    <location>
        <begin position="1"/>
        <end position="26"/>
    </location>
</feature>
<dbReference type="Proteomes" id="UP001151699">
    <property type="component" value="Chromosome X"/>
</dbReference>
<dbReference type="InterPro" id="IPR049560">
    <property type="entry name" value="MeTrfase_RsmB-F_NOP2_cat"/>
</dbReference>
<evidence type="ECO:0000256" key="6">
    <source>
        <dbReference type="ARBA" id="ARBA00022884"/>
    </source>
</evidence>
<comment type="caution">
    <text evidence="10">The sequence shown here is derived from an EMBL/GenBank/DDBJ whole genome shotgun (WGS) entry which is preliminary data.</text>
</comment>
<feature type="domain" description="SAM-dependent MTase RsmB/NOP-type" evidence="9">
    <location>
        <begin position="911"/>
        <end position="1209"/>
    </location>
</feature>
<feature type="compositionally biased region" description="Polar residues" evidence="8">
    <location>
        <begin position="200"/>
        <end position="222"/>
    </location>
</feature>
<evidence type="ECO:0000256" key="5">
    <source>
        <dbReference type="ARBA" id="ARBA00022691"/>
    </source>
</evidence>
<keyword evidence="3 7" id="KW-0489">Methyltransferase</keyword>
<evidence type="ECO:0000256" key="8">
    <source>
        <dbReference type="SAM" id="MobiDB-lite"/>
    </source>
</evidence>
<feature type="compositionally biased region" description="Low complexity" evidence="8">
    <location>
        <begin position="135"/>
        <end position="150"/>
    </location>
</feature>
<dbReference type="Gene3D" id="6.20.240.40">
    <property type="match status" value="1"/>
</dbReference>
<feature type="region of interest" description="Disordered" evidence="8">
    <location>
        <begin position="193"/>
        <end position="241"/>
    </location>
</feature>
<dbReference type="InterPro" id="IPR001678">
    <property type="entry name" value="MeTrfase_RsmB-F_NOP2_dom"/>
</dbReference>
<evidence type="ECO:0000259" key="9">
    <source>
        <dbReference type="PROSITE" id="PS51686"/>
    </source>
</evidence>
<keyword evidence="11" id="KW-1185">Reference proteome</keyword>
<gene>
    <name evidence="10" type="primary">NSUN4_0</name>
    <name evidence="10" type="ORF">Bhyg_10365</name>
</gene>
<dbReference type="InterPro" id="IPR039900">
    <property type="entry name" value="Pat1-like"/>
</dbReference>
<evidence type="ECO:0000256" key="4">
    <source>
        <dbReference type="ARBA" id="ARBA00022679"/>
    </source>
</evidence>
<dbReference type="PRINTS" id="PR02008">
    <property type="entry name" value="RCMTFAMILY"/>
</dbReference>
<dbReference type="GO" id="GO:0003723">
    <property type="term" value="F:RNA binding"/>
    <property type="evidence" value="ECO:0007669"/>
    <property type="project" value="UniProtKB-UniRule"/>
</dbReference>
<dbReference type="Pfam" id="PF01189">
    <property type="entry name" value="Methyltr_RsmB-F"/>
    <property type="match status" value="1"/>
</dbReference>
<feature type="compositionally biased region" description="Basic and acidic residues" evidence="8">
    <location>
        <begin position="450"/>
        <end position="462"/>
    </location>
</feature>
<dbReference type="Gene3D" id="3.40.50.150">
    <property type="entry name" value="Vaccinia Virus protein VP39"/>
    <property type="match status" value="1"/>
</dbReference>
<keyword evidence="4 7" id="KW-0808">Transferase</keyword>
<feature type="binding site" evidence="7">
    <location>
        <position position="1027"/>
    </location>
    <ligand>
        <name>S-adenosyl-L-methionine</name>
        <dbReference type="ChEBI" id="CHEBI:59789"/>
    </ligand>
</feature>
<dbReference type="GO" id="GO:0000290">
    <property type="term" value="P:deadenylation-dependent decapping of nuclear-transcribed mRNA"/>
    <property type="evidence" value="ECO:0007669"/>
    <property type="project" value="InterPro"/>
</dbReference>
<dbReference type="GO" id="GO:0000932">
    <property type="term" value="C:P-body"/>
    <property type="evidence" value="ECO:0007669"/>
    <property type="project" value="UniProtKB-SubCell"/>
</dbReference>
<dbReference type="GO" id="GO:0008173">
    <property type="term" value="F:RNA methyltransferase activity"/>
    <property type="evidence" value="ECO:0007669"/>
    <property type="project" value="InterPro"/>
</dbReference>
<evidence type="ECO:0000313" key="11">
    <source>
        <dbReference type="Proteomes" id="UP001151699"/>
    </source>
</evidence>
<feature type="compositionally biased region" description="Acidic residues" evidence="8">
    <location>
        <begin position="14"/>
        <end position="26"/>
    </location>
</feature>
<protein>
    <submittedName>
        <fullName evidence="10">5-methylcytosine rRNA methyltransferase NSUN4</fullName>
    </submittedName>
</protein>
<dbReference type="GO" id="GO:0001510">
    <property type="term" value="P:RNA methylation"/>
    <property type="evidence" value="ECO:0007669"/>
    <property type="project" value="InterPro"/>
</dbReference>
<reference evidence="10" key="1">
    <citation type="submission" date="2022-07" db="EMBL/GenBank/DDBJ databases">
        <authorList>
            <person name="Trinca V."/>
            <person name="Uliana J.V.C."/>
            <person name="Torres T.T."/>
            <person name="Ward R.J."/>
            <person name="Monesi N."/>
        </authorList>
    </citation>
    <scope>NUCLEOTIDE SEQUENCE</scope>
    <source>
        <strain evidence="10">HSMRA1968</strain>
        <tissue evidence="10">Whole embryos</tissue>
    </source>
</reference>
<name>A0A9Q0MTT7_9DIPT</name>
<feature type="binding site" evidence="7">
    <location>
        <position position="1078"/>
    </location>
    <ligand>
        <name>S-adenosyl-L-methionine</name>
        <dbReference type="ChEBI" id="CHEBI:59789"/>
    </ligand>
</feature>
<feature type="region of interest" description="Disordered" evidence="8">
    <location>
        <begin position="135"/>
        <end position="156"/>
    </location>
</feature>
<proteinExistence type="inferred from homology"/>
<keyword evidence="6 7" id="KW-0694">RNA-binding</keyword>
<evidence type="ECO:0000256" key="1">
    <source>
        <dbReference type="ARBA" id="ARBA00004201"/>
    </source>
</evidence>
<evidence type="ECO:0000256" key="2">
    <source>
        <dbReference type="ARBA" id="ARBA00022490"/>
    </source>
</evidence>
<dbReference type="PROSITE" id="PS51686">
    <property type="entry name" value="SAM_MT_RSMB_NOP"/>
    <property type="match status" value="1"/>
</dbReference>
<evidence type="ECO:0000256" key="3">
    <source>
        <dbReference type="ARBA" id="ARBA00022603"/>
    </source>
</evidence>
<feature type="binding site" evidence="7">
    <location>
        <position position="1062"/>
    </location>
    <ligand>
        <name>S-adenosyl-L-methionine</name>
        <dbReference type="ChEBI" id="CHEBI:59789"/>
    </ligand>
</feature>
<dbReference type="GO" id="GO:0033962">
    <property type="term" value="P:P-body assembly"/>
    <property type="evidence" value="ECO:0007669"/>
    <property type="project" value="TreeGrafter"/>
</dbReference>
<dbReference type="PANTHER" id="PTHR21551:SF0">
    <property type="entry name" value="PROTEIN ASSOCIATED WITH TOPO II RELATED-1, ISOFORM A"/>
    <property type="match status" value="1"/>
</dbReference>
<comment type="caution">
    <text evidence="7">Lacks conserved residue(s) required for the propagation of feature annotation.</text>
</comment>
<feature type="compositionally biased region" description="Pro residues" evidence="8">
    <location>
        <begin position="225"/>
        <end position="236"/>
    </location>
</feature>
<organism evidence="10 11">
    <name type="scientific">Pseudolycoriella hygida</name>
    <dbReference type="NCBI Taxonomy" id="35572"/>
    <lineage>
        <taxon>Eukaryota</taxon>
        <taxon>Metazoa</taxon>
        <taxon>Ecdysozoa</taxon>
        <taxon>Arthropoda</taxon>
        <taxon>Hexapoda</taxon>
        <taxon>Insecta</taxon>
        <taxon>Pterygota</taxon>
        <taxon>Neoptera</taxon>
        <taxon>Endopterygota</taxon>
        <taxon>Diptera</taxon>
        <taxon>Nematocera</taxon>
        <taxon>Sciaroidea</taxon>
        <taxon>Sciaridae</taxon>
        <taxon>Pseudolycoriella</taxon>
    </lineage>
</organism>
<evidence type="ECO:0000256" key="7">
    <source>
        <dbReference type="PROSITE-ProRule" id="PRU01023"/>
    </source>
</evidence>
<dbReference type="PANTHER" id="PTHR21551">
    <property type="entry name" value="TOPOISOMERASE II-ASSOCIATED PROTEIN PAT1"/>
    <property type="match status" value="1"/>
</dbReference>
<sequence>MADSFFGFDTTISLDDDGGGGLGDSEEDYDAFNSETFDAAINGDWENTHENLVLLDQSDDIKEDENDDDDSDLEINFARVGMDDFDVAKEDTEGRIQLDPSVWAHKPTPTTNPFSLYQSPDFLRHQIPQYAIPTPIQQPPLQQQNHQQNHPPNPMNSLLESLQSNLPTIPPPHKIISVEDIERNIRNQQNQAPAKFEPLRSQTPQHQRPPQNQVHQQMPFSRSPSVPPGLPPPKGPLFPAYHSQLPTNNNMKPIRLPPGFPPSMPIMGQHTMHGMPRQMHPNLPVALNNFAMHPHFNAMRGNSGVTMPHRLPPPMSSPHYQANAQNAPVSVNQFNQRLVQEIQQNHPMLPFNRLNNNFNHHLQMNQLQMQHHNNNNNSVNHGMNGKNPQMMQQMKVNGNLNEEYDEYANLMSKRDKQWLITIQLSQLNTGTPYIDDYYYTVFKERKSKLKGERENKAHKDNQLNHPFSQPKGHAQLVIMSMGNKNGMNQRNGQNNRERKNSESNKDKEQTPRTYTPLQFENSLGKLQCGSVTAPRKIIDMDVVGPESSSPFNTSLEISAQRKSRQILMHIETLYRIVLKLEDLENPTAIATFLIVKERKEKERLAALEQQTLDNVITNKEVISSLNLDSTNNSVRSSMSLTEKEDEGRDELLPKLIAGLTSEKVAHMLTVRKGKTLLRRIMPLIKNSTHRWAVWYTVFTTLPLLLKKDKDDSEGLLLAMFSEFKSQIQHGSIMEVMKIANSMISFESRLCHMFKTKFFISCVIALILRAEYIFSVTADSPTSTSSGIPLSWVTFLTILVNTANKMTQSTVGATIQNDNIKGLRKKFNENRALAHFDYAYSSVYGKMWPSIRAALLTKHKHVALVNNFADPTKTCQELELSGAVNLKSLLEPTHSVEENQTNFTKVDRYDDDVIPRMSNWLRWSKSDFSKYCASDVSIKITPENDFCYPENLLIYSFKSCDVTRIQKVKPTENNKRLSHFAMNGSSIFPPLMLNIQPKDKVYDACASPGGKSLLLLQTLVPMFLVCNDIDPVRIHKVKTCFSQFLVDYKTKWSDETISLTTQDACSCSNYGLYDKILVDVPCTTDRDALKKRKKTNFFEKSLYNELINLPEIQTKILSNCIKLLKPGGSLVYSTCSLSPVQNDGVVRMAISKVLMENAISVTVKDLTVTINPFRKFFTFHDSSKLKYGQLVLPRLTNNFGPLYFSKITRGI</sequence>